<keyword evidence="1" id="KW-0808">Transferase</keyword>
<evidence type="ECO:0000313" key="3">
    <source>
        <dbReference type="EMBL" id="AXA37062.1"/>
    </source>
</evidence>
<dbReference type="AlphaFoldDB" id="A0A2Z4Y8R2"/>
<dbReference type="PANTHER" id="PTHR35526">
    <property type="entry name" value="ANTI-SIGMA-F FACTOR RSBW-RELATED"/>
    <property type="match status" value="1"/>
</dbReference>
<dbReference type="CDD" id="cd16936">
    <property type="entry name" value="HATPase_RsbW-like"/>
    <property type="match status" value="1"/>
</dbReference>
<dbReference type="EMBL" id="CP030759">
    <property type="protein sequence ID" value="AXA37062.1"/>
    <property type="molecule type" value="Genomic_DNA"/>
</dbReference>
<organism evidence="3 4">
    <name type="scientific">Sumerlaea chitinivorans</name>
    <dbReference type="NCBI Taxonomy" id="2250252"/>
    <lineage>
        <taxon>Bacteria</taxon>
        <taxon>Candidatus Sumerlaeota</taxon>
        <taxon>Candidatus Sumerlaeia</taxon>
        <taxon>Candidatus Sumerlaeales</taxon>
        <taxon>Candidatus Sumerlaeaceae</taxon>
        <taxon>Candidatus Sumerlaea</taxon>
    </lineage>
</organism>
<dbReference type="Proteomes" id="UP000262583">
    <property type="component" value="Chromosome"/>
</dbReference>
<evidence type="ECO:0000259" key="2">
    <source>
        <dbReference type="Pfam" id="PF13581"/>
    </source>
</evidence>
<feature type="domain" description="Histidine kinase/HSP90-like ATPase" evidence="2">
    <location>
        <begin position="24"/>
        <end position="153"/>
    </location>
</feature>
<dbReference type="KEGG" id="schv:BRCON_2285"/>
<dbReference type="GO" id="GO:0004674">
    <property type="term" value="F:protein serine/threonine kinase activity"/>
    <property type="evidence" value="ECO:0007669"/>
    <property type="project" value="UniProtKB-KW"/>
</dbReference>
<dbReference type="InterPro" id="IPR050267">
    <property type="entry name" value="Anti-sigma-factor_SerPK"/>
</dbReference>
<reference evidence="3 4" key="1">
    <citation type="submission" date="2018-05" db="EMBL/GenBank/DDBJ databases">
        <title>A metagenomic window into the 2 km-deep terrestrial subsurface aquifer revealed taxonomically and functionally diverse microbial community comprising novel uncultured bacterial lineages.</title>
        <authorList>
            <person name="Kadnikov V.V."/>
            <person name="Mardanov A.V."/>
            <person name="Beletsky A.V."/>
            <person name="Banks D."/>
            <person name="Pimenov N.V."/>
            <person name="Frank Y.A."/>
            <person name="Karnachuk O.V."/>
            <person name="Ravin N.V."/>
        </authorList>
    </citation>
    <scope>NUCLEOTIDE SEQUENCE [LARGE SCALE GENOMIC DNA]</scope>
    <source>
        <strain evidence="3">BY</strain>
    </source>
</reference>
<sequence length="156" mass="17537">MMQEAPHTLTPQIEISCKIDSSMLGLLRDIITAIARHLGFSEQEASEIEICVDEACANALEHAYKQSGTTNTAERTKELCIEILYRNNALVVRVSDRGHGSGQIQARFSTIQEYASPERSEYRGLGLYLMQKFMDEVRIQSEPGKGTTVEMIKIRK</sequence>
<protein>
    <submittedName>
        <fullName evidence="3">Anti-sigma F factor</fullName>
    </submittedName>
</protein>
<dbReference type="Gene3D" id="3.30.565.10">
    <property type="entry name" value="Histidine kinase-like ATPase, C-terminal domain"/>
    <property type="match status" value="1"/>
</dbReference>
<name>A0A2Z4Y8R2_SUMC1</name>
<dbReference type="PANTHER" id="PTHR35526:SF3">
    <property type="entry name" value="ANTI-SIGMA-F FACTOR RSBW"/>
    <property type="match status" value="1"/>
</dbReference>
<evidence type="ECO:0000256" key="1">
    <source>
        <dbReference type="ARBA" id="ARBA00022527"/>
    </source>
</evidence>
<dbReference type="Pfam" id="PF13581">
    <property type="entry name" value="HATPase_c_2"/>
    <property type="match status" value="1"/>
</dbReference>
<dbReference type="InterPro" id="IPR003594">
    <property type="entry name" value="HATPase_dom"/>
</dbReference>
<accession>A0A2Z4Y8R2</accession>
<dbReference type="InterPro" id="IPR036890">
    <property type="entry name" value="HATPase_C_sf"/>
</dbReference>
<dbReference type="SUPFAM" id="SSF55874">
    <property type="entry name" value="ATPase domain of HSP90 chaperone/DNA topoisomerase II/histidine kinase"/>
    <property type="match status" value="1"/>
</dbReference>
<evidence type="ECO:0000313" key="4">
    <source>
        <dbReference type="Proteomes" id="UP000262583"/>
    </source>
</evidence>
<proteinExistence type="predicted"/>
<gene>
    <name evidence="3" type="ORF">BRCON_2285</name>
</gene>
<keyword evidence="1" id="KW-0723">Serine/threonine-protein kinase</keyword>
<keyword evidence="1" id="KW-0418">Kinase</keyword>